<evidence type="ECO:0000256" key="2">
    <source>
        <dbReference type="ARBA" id="ARBA00022555"/>
    </source>
</evidence>
<evidence type="ECO:0000256" key="3">
    <source>
        <dbReference type="ARBA" id="ARBA00022801"/>
    </source>
</evidence>
<feature type="binding site" evidence="8">
    <location>
        <position position="66"/>
    </location>
    <ligand>
        <name>tRNA</name>
        <dbReference type="ChEBI" id="CHEBI:17843"/>
    </ligand>
</feature>
<dbReference type="RefSeq" id="WP_109251108.1">
    <property type="nucleotide sequence ID" value="NZ_QCXQ01000007.1"/>
</dbReference>
<dbReference type="GO" id="GO:0004045">
    <property type="term" value="F:peptidyl-tRNA hydrolase activity"/>
    <property type="evidence" value="ECO:0007669"/>
    <property type="project" value="UniProtKB-UniRule"/>
</dbReference>
<keyword evidence="12" id="KW-1185">Reference proteome</keyword>
<dbReference type="EMBL" id="QCXQ01000007">
    <property type="protein sequence ID" value="PWF99301.1"/>
    <property type="molecule type" value="Genomic_DNA"/>
</dbReference>
<dbReference type="CDD" id="cd00462">
    <property type="entry name" value="PTH"/>
    <property type="match status" value="1"/>
</dbReference>
<feature type="binding site" evidence="8">
    <location>
        <position position="112"/>
    </location>
    <ligand>
        <name>tRNA</name>
        <dbReference type="ChEBI" id="CHEBI:17843"/>
    </ligand>
</feature>
<dbReference type="NCBIfam" id="TIGR00447">
    <property type="entry name" value="pth"/>
    <property type="match status" value="1"/>
</dbReference>
<comment type="catalytic activity">
    <reaction evidence="6 8 9">
        <text>an N-acyl-L-alpha-aminoacyl-tRNA + H2O = an N-acyl-L-amino acid + a tRNA + H(+)</text>
        <dbReference type="Rhea" id="RHEA:54448"/>
        <dbReference type="Rhea" id="RHEA-COMP:10123"/>
        <dbReference type="Rhea" id="RHEA-COMP:13883"/>
        <dbReference type="ChEBI" id="CHEBI:15377"/>
        <dbReference type="ChEBI" id="CHEBI:15378"/>
        <dbReference type="ChEBI" id="CHEBI:59874"/>
        <dbReference type="ChEBI" id="CHEBI:78442"/>
        <dbReference type="ChEBI" id="CHEBI:138191"/>
        <dbReference type="EC" id="3.1.1.29"/>
    </reaction>
</comment>
<dbReference type="Pfam" id="PF01195">
    <property type="entry name" value="Pept_tRNA_hydro"/>
    <property type="match status" value="1"/>
</dbReference>
<gene>
    <name evidence="8" type="primary">pth</name>
    <name evidence="11" type="ORF">DCM90_09340</name>
</gene>
<feature type="site" description="Stabilizes the basic form of H active site to accept a proton" evidence="8">
    <location>
        <position position="91"/>
    </location>
</feature>
<comment type="subcellular location">
    <subcellularLocation>
        <location evidence="8">Cytoplasm</location>
    </subcellularLocation>
</comment>
<dbReference type="PANTHER" id="PTHR17224">
    <property type="entry name" value="PEPTIDYL-TRNA HYDROLASE"/>
    <property type="match status" value="1"/>
</dbReference>
<comment type="function">
    <text evidence="8">Hydrolyzes ribosome-free peptidyl-tRNAs (with 1 or more amino acids incorporated), which drop off the ribosome during protein synthesis, or as a result of ribosome stalling.</text>
</comment>
<dbReference type="GO" id="GO:0005737">
    <property type="term" value="C:cytoplasm"/>
    <property type="evidence" value="ECO:0007669"/>
    <property type="project" value="UniProtKB-SubCell"/>
</dbReference>
<comment type="function">
    <text evidence="8">Catalyzes the release of premature peptidyl moieties from peptidyl-tRNA molecules trapped in stalled 50S ribosomal subunits, and thus maintains levels of free tRNAs and 50S ribosomes.</text>
</comment>
<dbReference type="FunFam" id="3.40.50.1470:FF:000001">
    <property type="entry name" value="Peptidyl-tRNA hydrolase"/>
    <property type="match status" value="1"/>
</dbReference>
<dbReference type="InterPro" id="IPR001328">
    <property type="entry name" value="Pept_tRNA_hydro"/>
</dbReference>
<keyword evidence="2 8" id="KW-0820">tRNA-binding</keyword>
<dbReference type="PROSITE" id="PS01195">
    <property type="entry name" value="PEPT_TRNA_HYDROL_1"/>
    <property type="match status" value="1"/>
</dbReference>
<dbReference type="PANTHER" id="PTHR17224:SF1">
    <property type="entry name" value="PEPTIDYL-TRNA HYDROLASE"/>
    <property type="match status" value="1"/>
</dbReference>
<protein>
    <recommendedName>
        <fullName evidence="7 8">Peptidyl-tRNA hydrolase</fullName>
        <shortName evidence="8">Pth</shortName>
        <ecNumber evidence="1 8">3.1.1.29</ecNumber>
    </recommendedName>
</protein>
<dbReference type="GO" id="GO:0006515">
    <property type="term" value="P:protein quality control for misfolded or incompletely synthesized proteins"/>
    <property type="evidence" value="ECO:0007669"/>
    <property type="project" value="UniProtKB-UniRule"/>
</dbReference>
<name>A0A2V1MWN0_9LACO</name>
<comment type="similarity">
    <text evidence="5 8 10">Belongs to the PTH family.</text>
</comment>
<evidence type="ECO:0000256" key="6">
    <source>
        <dbReference type="ARBA" id="ARBA00048707"/>
    </source>
</evidence>
<dbReference type="GO" id="GO:0072344">
    <property type="term" value="P:rescue of stalled ribosome"/>
    <property type="evidence" value="ECO:0007669"/>
    <property type="project" value="UniProtKB-UniRule"/>
</dbReference>
<accession>A0A2V1MWN0</accession>
<dbReference type="SUPFAM" id="SSF53178">
    <property type="entry name" value="Peptidyl-tRNA hydrolase-like"/>
    <property type="match status" value="1"/>
</dbReference>
<dbReference type="InterPro" id="IPR036416">
    <property type="entry name" value="Pept_tRNA_hydro_sf"/>
</dbReference>
<dbReference type="GO" id="GO:0000049">
    <property type="term" value="F:tRNA binding"/>
    <property type="evidence" value="ECO:0007669"/>
    <property type="project" value="UniProtKB-UniRule"/>
</dbReference>
<feature type="binding site" evidence="8">
    <location>
        <position position="64"/>
    </location>
    <ligand>
        <name>tRNA</name>
        <dbReference type="ChEBI" id="CHEBI:17843"/>
    </ligand>
</feature>
<dbReference type="InterPro" id="IPR018171">
    <property type="entry name" value="Pept_tRNA_hydro_CS"/>
</dbReference>
<evidence type="ECO:0000256" key="5">
    <source>
        <dbReference type="ARBA" id="ARBA00038063"/>
    </source>
</evidence>
<dbReference type="AlphaFoldDB" id="A0A2V1MWN0"/>
<evidence type="ECO:0000256" key="9">
    <source>
        <dbReference type="RuleBase" id="RU000673"/>
    </source>
</evidence>
<evidence type="ECO:0000256" key="1">
    <source>
        <dbReference type="ARBA" id="ARBA00013260"/>
    </source>
</evidence>
<evidence type="ECO:0000256" key="10">
    <source>
        <dbReference type="RuleBase" id="RU004320"/>
    </source>
</evidence>
<evidence type="ECO:0000256" key="7">
    <source>
        <dbReference type="ARBA" id="ARBA00050038"/>
    </source>
</evidence>
<proteinExistence type="inferred from homology"/>
<evidence type="ECO:0000256" key="4">
    <source>
        <dbReference type="ARBA" id="ARBA00022884"/>
    </source>
</evidence>
<feature type="site" description="Discriminates between blocked and unblocked aminoacyl-tRNA" evidence="8">
    <location>
        <position position="9"/>
    </location>
</feature>
<organism evidence="11 12">
    <name type="scientific">Levilactobacillus bambusae</name>
    <dbReference type="NCBI Taxonomy" id="2024736"/>
    <lineage>
        <taxon>Bacteria</taxon>
        <taxon>Bacillati</taxon>
        <taxon>Bacillota</taxon>
        <taxon>Bacilli</taxon>
        <taxon>Lactobacillales</taxon>
        <taxon>Lactobacillaceae</taxon>
        <taxon>Levilactobacillus</taxon>
    </lineage>
</organism>
<dbReference type="HAMAP" id="MF_00083">
    <property type="entry name" value="Pept_tRNA_hydro_bact"/>
    <property type="match status" value="1"/>
</dbReference>
<keyword evidence="4 8" id="KW-0694">RNA-binding</keyword>
<dbReference type="EC" id="3.1.1.29" evidence="1 8"/>
<sequence>MKMIVGLGNIGPQYHGTRHNTGFIVVEEFAKEHGIKLDTRKMEAHYGTGMVEGEKVMVVEPTTFMNESGRAVHPLMEYFNVDIDDLIIVYDDMDLPVGRVRLRDKGSAGGHNGIKSLISHLSTKEFNRIKVGTGRPKNHQSVVDYVLSKFSPDDIPDFQAASQQAVHALNNWVGGMSMTELENKYN</sequence>
<evidence type="ECO:0000313" key="12">
    <source>
        <dbReference type="Proteomes" id="UP000245080"/>
    </source>
</evidence>
<dbReference type="Gene3D" id="3.40.50.1470">
    <property type="entry name" value="Peptidyl-tRNA hydrolase"/>
    <property type="match status" value="1"/>
</dbReference>
<dbReference type="OrthoDB" id="9800507at2"/>
<comment type="caution">
    <text evidence="11">The sequence shown here is derived from an EMBL/GenBank/DDBJ whole genome shotgun (WGS) entry which is preliminary data.</text>
</comment>
<comment type="subunit">
    <text evidence="8">Monomer.</text>
</comment>
<keyword evidence="8" id="KW-0963">Cytoplasm</keyword>
<evidence type="ECO:0000313" key="11">
    <source>
        <dbReference type="EMBL" id="PWF99301.1"/>
    </source>
</evidence>
<feature type="binding site" evidence="8">
    <location>
        <position position="14"/>
    </location>
    <ligand>
        <name>tRNA</name>
        <dbReference type="ChEBI" id="CHEBI:17843"/>
    </ligand>
</feature>
<keyword evidence="3 8" id="KW-0378">Hydrolase</keyword>
<dbReference type="Proteomes" id="UP000245080">
    <property type="component" value="Unassembled WGS sequence"/>
</dbReference>
<reference evidence="11 12" key="1">
    <citation type="journal article" date="2018" name="Int. J. Syst. Evol. Microbiol.">
        <title>Lactobacillus bambusae sp. nov., isolated from a traditional fermented Ma-bamboo shoots of Taiwan.</title>
        <authorList>
            <person name="Wang L.-T."/>
        </authorList>
    </citation>
    <scope>NUCLEOTIDE SEQUENCE [LARGE SCALE GENOMIC DNA]</scope>
    <source>
        <strain evidence="11 12">BS-W1</strain>
    </source>
</reference>
<evidence type="ECO:0000256" key="8">
    <source>
        <dbReference type="HAMAP-Rule" id="MF_00083"/>
    </source>
</evidence>
<feature type="active site" description="Proton acceptor" evidence="8">
    <location>
        <position position="19"/>
    </location>
</feature>
<dbReference type="PROSITE" id="PS01196">
    <property type="entry name" value="PEPT_TRNA_HYDROL_2"/>
    <property type="match status" value="1"/>
</dbReference>